<dbReference type="InterPro" id="IPR027417">
    <property type="entry name" value="P-loop_NTPase"/>
</dbReference>
<name>A0A6J6WZ78_9ZZZZ</name>
<reference evidence="1" key="1">
    <citation type="submission" date="2020-05" db="EMBL/GenBank/DDBJ databases">
        <authorList>
            <person name="Chiriac C."/>
            <person name="Salcher M."/>
            <person name="Ghai R."/>
            <person name="Kavagutti S V."/>
        </authorList>
    </citation>
    <scope>NUCLEOTIDE SEQUENCE</scope>
</reference>
<dbReference type="AlphaFoldDB" id="A0A6J6WZ78"/>
<evidence type="ECO:0000313" key="1">
    <source>
        <dbReference type="EMBL" id="CAB4790461.1"/>
    </source>
</evidence>
<dbReference type="EMBL" id="CAFAAG010000029">
    <property type="protein sequence ID" value="CAB4790461.1"/>
    <property type="molecule type" value="Genomic_DNA"/>
</dbReference>
<gene>
    <name evidence="1" type="ORF">UFOPK2975_00556</name>
</gene>
<organism evidence="1">
    <name type="scientific">freshwater metagenome</name>
    <dbReference type="NCBI Taxonomy" id="449393"/>
    <lineage>
        <taxon>unclassified sequences</taxon>
        <taxon>metagenomes</taxon>
        <taxon>ecological metagenomes</taxon>
    </lineage>
</organism>
<dbReference type="SUPFAM" id="SSF52540">
    <property type="entry name" value="P-loop containing nucleoside triphosphate hydrolases"/>
    <property type="match status" value="1"/>
</dbReference>
<proteinExistence type="predicted"/>
<accession>A0A6J6WZ78</accession>
<protein>
    <submittedName>
        <fullName evidence="1">Unannotated protein</fullName>
    </submittedName>
</protein>
<sequence length="283" mass="32396">MEIVCHIGPHRTATTSLQELLDGNREKLIEYGIYYPKYAIDSKAQHVLAWACQHRNMNLIGYPNEVRSCNSILKDWLNEAQDNNCGTLLISSEEFSKLRSADWKSLLESCDKRHHWKLVAAFRSPDEIARSTYAQLLRSGLTQDFHELAEGFKRGAQDFYDYFDGIASNANWCDSSLIQYSKLTDVFLIDMCETLLGEELGRIVIGTSPIERLNVGPNVNVSNLLLEFNRHNFPDFKIDLKTFQFSQELEDGQSSAVVQIANFEESFTHLDLNDDASERMVRQ</sequence>